<feature type="region of interest" description="Disordered" evidence="3">
    <location>
        <begin position="2090"/>
        <end position="2112"/>
    </location>
</feature>
<dbReference type="InterPro" id="IPR025151">
    <property type="entry name" value="ELYS_dom"/>
</dbReference>
<feature type="region of interest" description="Disordered" evidence="3">
    <location>
        <begin position="1145"/>
        <end position="1168"/>
    </location>
</feature>
<feature type="region of interest" description="Disordered" evidence="3">
    <location>
        <begin position="1851"/>
        <end position="1990"/>
    </location>
</feature>
<dbReference type="Pfam" id="PF13934">
    <property type="entry name" value="ELYS"/>
    <property type="match status" value="1"/>
</dbReference>
<evidence type="ECO:0000313" key="4">
    <source>
        <dbReference type="Ensembl" id="ENSCPVP00000026182.1"/>
    </source>
</evidence>
<feature type="compositionally biased region" description="Polar residues" evidence="3">
    <location>
        <begin position="1550"/>
        <end position="1572"/>
    </location>
</feature>
<feature type="compositionally biased region" description="Basic and acidic residues" evidence="3">
    <location>
        <begin position="1916"/>
        <end position="1947"/>
    </location>
</feature>
<reference evidence="4" key="2">
    <citation type="submission" date="2025-08" db="UniProtKB">
        <authorList>
            <consortium name="Ensembl"/>
        </authorList>
    </citation>
    <scope>IDENTIFICATION</scope>
</reference>
<dbReference type="PANTHER" id="PTHR21583">
    <property type="entry name" value="ELYS PROTEIN"/>
    <property type="match status" value="1"/>
</dbReference>
<evidence type="ECO:0000256" key="1">
    <source>
        <dbReference type="ARBA" id="ARBA00004123"/>
    </source>
</evidence>
<keyword evidence="5" id="KW-1185">Reference proteome</keyword>
<feature type="region of interest" description="Disordered" evidence="3">
    <location>
        <begin position="1279"/>
        <end position="1299"/>
    </location>
</feature>
<feature type="compositionally biased region" description="Polar residues" evidence="3">
    <location>
        <begin position="1704"/>
        <end position="1719"/>
    </location>
</feature>
<organism evidence="4 5">
    <name type="scientific">Geospiza parvula</name>
    <name type="common">Small tree-finch</name>
    <name type="synonym">Camarhynchus parvulus</name>
    <dbReference type="NCBI Taxonomy" id="87175"/>
    <lineage>
        <taxon>Eukaryota</taxon>
        <taxon>Metazoa</taxon>
        <taxon>Chordata</taxon>
        <taxon>Craniata</taxon>
        <taxon>Vertebrata</taxon>
        <taxon>Euteleostomi</taxon>
        <taxon>Archelosauria</taxon>
        <taxon>Archosauria</taxon>
        <taxon>Dinosauria</taxon>
        <taxon>Saurischia</taxon>
        <taxon>Theropoda</taxon>
        <taxon>Coelurosauria</taxon>
        <taxon>Aves</taxon>
        <taxon>Neognathae</taxon>
        <taxon>Neoaves</taxon>
        <taxon>Telluraves</taxon>
        <taxon>Australaves</taxon>
        <taxon>Passeriformes</taxon>
        <taxon>Thraupidae</taxon>
        <taxon>Camarhynchus</taxon>
    </lineage>
</organism>
<feature type="region of interest" description="Disordered" evidence="3">
    <location>
        <begin position="1447"/>
        <end position="1470"/>
    </location>
</feature>
<dbReference type="InterPro" id="IPR052620">
    <property type="entry name" value="ELYS/MEL-28_NucAsmblyFactor"/>
</dbReference>
<dbReference type="PANTHER" id="PTHR21583:SF8">
    <property type="entry name" value="PROTEIN ELYS"/>
    <property type="match status" value="1"/>
</dbReference>
<keyword evidence="2" id="KW-0539">Nucleus</keyword>
<proteinExistence type="predicted"/>
<dbReference type="GO" id="GO:0005634">
    <property type="term" value="C:nucleus"/>
    <property type="evidence" value="ECO:0007669"/>
    <property type="project" value="UniProtKB-SubCell"/>
</dbReference>
<feature type="compositionally biased region" description="Basic and acidic residues" evidence="3">
    <location>
        <begin position="1536"/>
        <end position="1547"/>
    </location>
</feature>
<evidence type="ECO:0000256" key="2">
    <source>
        <dbReference type="ARBA" id="ARBA00023242"/>
    </source>
</evidence>
<feature type="region of interest" description="Disordered" evidence="3">
    <location>
        <begin position="1522"/>
        <end position="1572"/>
    </location>
</feature>
<dbReference type="InterPro" id="IPR032040">
    <property type="entry name" value="ELYS-bb"/>
</dbReference>
<sequence length="2187" mass="244318">MRDLTAQVTSSLLQFPEVTVEALGEDEITLDSALCGKFSGGRSGLAWLACGPQLEVVNSVTGERLSAYRFSGVNEQPPAVRVVKEFSWQKRTGLLVGLEEAEGSVLCLYDLGISRVVKAVVLPGRVTAIEPISNDGGASVSTRHLHQSLRWLFGVAAVATDVGHVLLVDLCLDDLSCSQNEVEASDLEVVTRIPAEVPQRREAVTREGRHLCFQLRSPSGTAVSTLCYISRSNQLVVGFSDGYLSLWNMKTLKREHHSQLEGGRIPVYAVTFQEPENDPRNCCYLWAVQSTQQSEGDVVSLHLLQLAFGDRKRLASGQVMYEGLEYCDERYSLDLTGGIFPLRGQTSNTKLLSCQTIEKFRNHADREDNVNEVISPDTSVSIFSWQVNTYGQGKPSTYLGVFDINRWYHAQMPDSLRPEEFLHDCPYFALWSLDPVISMTSPNLILDILVHESLSRGVPPSYPPPEQFFNPSTYNFDVTCLLSSGVVHMTCTGFQKETLKFLKKSGPLISEAIRDSYSRCLVAGLLSPRLVDVQPSSLSQEEQLEAVLSAAVQTGSLEVLTGCIKHWTSEEQPSSAVNLRFVLEWTWNKVICTKDELDQICVPLFDGSCNFIDPQTLQSLQHCQLLLSNLSTVLNCFLTEARELTEKGFTDLTNKQMVTSLISLYAQVVIWFCRSSLLPEGLDDHMHLSRPFYNYPLIQSYYMGHREKLERLSRGKWDSDCLMIDGMVSQLGEEVEKLWRRDEGGTGKYPPVSLHALLDLYLLESIEESDKHAITIYLLLDIMHSFPNKTETSIDSFPTAFAIPWGLVKLIQGFWLLDHNDYENSLALLFHPATLKTVSWQHMRIIQSLMCQGEHRRALRYMQMMKPSMSSSSEVRLFLTVLLSNRCMVEAWGLLQQHTTKLNIEELLKHMYEICQEMGLMEDLLKLPFTDTEKECLEKFLQTKSGIQNHEFLLVHHLQRANYIPALQLNQSMKANLMNDRDPRLRERAVARNSLLDQYGKILPTVQRKLAVERAKPYRLPSSVLREVPRPKPLSTATRQANAGNVHTRATFISKVLSKIGEVWLGNEEKTNISRYDSPRTTEPAVSTHPVPGAELPDAFLGTPITKLSQRCSRLLDLVVRPVPSRSVAQEESWQSPCRASTSFVASSPLRASTHRPSSQNNLPRASELNLLETPRVVKRAKVLATSSGFPGFTPQSILRSSLRTTPLATPSASPGRSVTPPLRAKEPRISFREESSHAKWTVGVKDDKALFGASSEHHQGLVEDAWSESRTKPTLFTLSSPGEDHAELQESLESIPGDDLEKMDVSKENSNFSVRSDQTTLEYHDAKSPGDFEDDVIFISAKPANSSSEETVDVQELEKEEESEMLLEKAQYMWQDGEPYCLLLLALLLLFAQTYIIYIKVKIKLHKSLLAVISILDNEDMVSAPSQNRLEGKCVDLPEECNPEAAEAEEVIEDTSEPAPETSPYSELDPSSVLHYSYENIEKQFACDLPDNKDSECDAAEGDGDLFLSQNNFTLVLEGEEGEAEMGDPASVDASKPDDTTTEERPVTNLGNTESQEHVTNSVSTVTGDQESQNIAESLPYVPEPIKVAIAENLLDVIKDTRSKEFTSEVVEQSIHETIGKKVTRFQKAKAPLTPVLEAVGEETSRHHYGTAPRTRTRGQLGRSLGVLSADAQQLLKTDSPALLGLSPRRSTRRTKEAPETPRLQTEENAQEEQTPVTPVTPRRGRKPKLSNLEKTESSHSDGQALSDSTRPITPRRGSRRAKEAASELQEEANEEMPLAEGSVTASFASRRTKGGKSLGGNPETGKTDTDHQVKTAVSPSRSARKMKSFSLQFTEDTVKDQQVQLSDQLLLPVPSKRGRRRKISSSEVSENSDLDVSKSSIPQTEFKLPVTPRRSARKAAQNFVADQESTSSQEDVHSGVKVEALDTPKRKTKRVPQENPEKVNTHEQTPAEPSEEPPTPRTTVRTGRRGRKRRSVSEETSQEPGDVPLLALTDRVTRTRSRRTAIHQKLSVEENEAFLFSPPLTKLTKKFEAGKTDHPVQFQDLDPDLSSQFVFSPPLLRSRRKTVASISRIVKEEEDTKSIEAGVKQKLKRGRTPKSKMKKGNSWSPPPVELKFISPFGSPVDGTKTKQKETTDAAGKTLRKNKKRLSNFPKPVVRRKMLTFNVGLWELQTPKVIPEAFKKFV</sequence>
<evidence type="ECO:0000256" key="3">
    <source>
        <dbReference type="SAM" id="MobiDB-lite"/>
    </source>
</evidence>
<dbReference type="InterPro" id="IPR011047">
    <property type="entry name" value="Quinoprotein_ADH-like_sf"/>
</dbReference>
<feature type="region of interest" description="Disordered" evidence="3">
    <location>
        <begin position="1642"/>
        <end position="1663"/>
    </location>
</feature>
<feature type="compositionally biased region" description="Acidic residues" evidence="3">
    <location>
        <begin position="1447"/>
        <end position="1457"/>
    </location>
</feature>
<comment type="subcellular location">
    <subcellularLocation>
        <location evidence="1">Nucleus</location>
    </subcellularLocation>
</comment>
<dbReference type="Pfam" id="PF16687">
    <property type="entry name" value="ELYS-bb"/>
    <property type="match status" value="1"/>
</dbReference>
<reference evidence="4" key="1">
    <citation type="submission" date="2020-02" db="EMBL/GenBank/DDBJ databases">
        <authorList>
            <person name="Enbody D E."/>
            <person name="Pettersson E M."/>
        </authorList>
    </citation>
    <scope>NUCLEOTIDE SEQUENCE [LARGE SCALE GENOMIC DNA]</scope>
</reference>
<feature type="compositionally biased region" description="Polar residues" evidence="3">
    <location>
        <begin position="1742"/>
        <end position="1753"/>
    </location>
</feature>
<protein>
    <submittedName>
        <fullName evidence="4">Uncharacterized protein</fullName>
    </submittedName>
</protein>
<evidence type="ECO:0000313" key="5">
    <source>
        <dbReference type="Proteomes" id="UP000694382"/>
    </source>
</evidence>
<feature type="compositionally biased region" description="Polar residues" evidence="3">
    <location>
        <begin position="1155"/>
        <end position="1164"/>
    </location>
</feature>
<feature type="compositionally biased region" description="Basic residues" evidence="3">
    <location>
        <begin position="2091"/>
        <end position="2105"/>
    </location>
</feature>
<name>A0A8U8AT24_GEOPR</name>
<feature type="region of interest" description="Disordered" evidence="3">
    <location>
        <begin position="1680"/>
        <end position="1828"/>
    </location>
</feature>
<reference evidence="4" key="3">
    <citation type="submission" date="2025-09" db="UniProtKB">
        <authorList>
            <consortium name="Ensembl"/>
        </authorList>
    </citation>
    <scope>IDENTIFICATION</scope>
</reference>
<dbReference type="Ensembl" id="ENSCPVT00000028874.1">
    <property type="protein sequence ID" value="ENSCPVP00000026182.1"/>
    <property type="gene ID" value="ENSCPVG00000008100.2"/>
</dbReference>
<dbReference type="Proteomes" id="UP000694382">
    <property type="component" value="Chromosome 3"/>
</dbReference>
<accession>A0A8U8AT24</accession>
<dbReference type="SUPFAM" id="SSF50998">
    <property type="entry name" value="Quinoprotein alcohol dehydrogenase-like"/>
    <property type="match status" value="1"/>
</dbReference>